<dbReference type="GO" id="GO:0005829">
    <property type="term" value="C:cytosol"/>
    <property type="evidence" value="ECO:0007669"/>
    <property type="project" value="TreeGrafter"/>
</dbReference>
<keyword evidence="2" id="KW-0963">Cytoplasm</keyword>
<feature type="transmembrane region" description="Helical" evidence="10">
    <location>
        <begin position="268"/>
        <end position="286"/>
    </location>
</feature>
<keyword evidence="5" id="KW-0067">ATP-binding</keyword>
<feature type="domain" description="Leucyl-tRNA synthetase editing" evidence="13">
    <location>
        <begin position="31"/>
        <end position="91"/>
    </location>
</feature>
<comment type="catalytic activity">
    <reaction evidence="9">
        <text>tRNA(Val) + L-valine + ATP = L-valyl-tRNA(Val) + AMP + diphosphate</text>
        <dbReference type="Rhea" id="RHEA:10704"/>
        <dbReference type="Rhea" id="RHEA-COMP:9672"/>
        <dbReference type="Rhea" id="RHEA-COMP:9708"/>
        <dbReference type="ChEBI" id="CHEBI:30616"/>
        <dbReference type="ChEBI" id="CHEBI:33019"/>
        <dbReference type="ChEBI" id="CHEBI:57762"/>
        <dbReference type="ChEBI" id="CHEBI:78442"/>
        <dbReference type="ChEBI" id="CHEBI:78537"/>
        <dbReference type="ChEBI" id="CHEBI:456215"/>
        <dbReference type="EC" id="6.1.1.9"/>
    </reaction>
</comment>
<dbReference type="Gene3D" id="3.40.50.620">
    <property type="entry name" value="HUPs"/>
    <property type="match status" value="1"/>
</dbReference>
<name>A0A382D8G8_9ZZZZ</name>
<keyword evidence="4" id="KW-0547">Nucleotide-binding</keyword>
<evidence type="ECO:0000259" key="12">
    <source>
        <dbReference type="Pfam" id="PF08264"/>
    </source>
</evidence>
<gene>
    <name evidence="14" type="ORF">METZ01_LOCUS187650</name>
</gene>
<dbReference type="CDD" id="cd07962">
    <property type="entry name" value="Anticodon_Ia_Val"/>
    <property type="match status" value="1"/>
</dbReference>
<evidence type="ECO:0000256" key="4">
    <source>
        <dbReference type="ARBA" id="ARBA00022741"/>
    </source>
</evidence>
<dbReference type="InterPro" id="IPR002303">
    <property type="entry name" value="Valyl-tRNA_ligase"/>
</dbReference>
<evidence type="ECO:0000256" key="10">
    <source>
        <dbReference type="SAM" id="Phobius"/>
    </source>
</evidence>
<keyword evidence="10" id="KW-0812">Transmembrane</keyword>
<evidence type="ECO:0000256" key="7">
    <source>
        <dbReference type="ARBA" id="ARBA00023146"/>
    </source>
</evidence>
<organism evidence="14">
    <name type="scientific">marine metagenome</name>
    <dbReference type="NCBI Taxonomy" id="408172"/>
    <lineage>
        <taxon>unclassified sequences</taxon>
        <taxon>metagenomes</taxon>
        <taxon>ecological metagenomes</taxon>
    </lineage>
</organism>
<dbReference type="Gene3D" id="1.10.730.10">
    <property type="entry name" value="Isoleucyl-tRNA Synthetase, Domain 1"/>
    <property type="match status" value="1"/>
</dbReference>
<evidence type="ECO:0000256" key="8">
    <source>
        <dbReference type="ARBA" id="ARBA00029936"/>
    </source>
</evidence>
<dbReference type="NCBIfam" id="NF004349">
    <property type="entry name" value="PRK05729.1"/>
    <property type="match status" value="1"/>
</dbReference>
<dbReference type="Pfam" id="PF13603">
    <property type="entry name" value="tRNA-synt_1_2"/>
    <property type="match status" value="1"/>
</dbReference>
<dbReference type="InterPro" id="IPR013155">
    <property type="entry name" value="M/V/L/I-tRNA-synth_anticd-bd"/>
</dbReference>
<dbReference type="SUPFAM" id="SSF50677">
    <property type="entry name" value="ValRS/IleRS/LeuRS editing domain"/>
    <property type="match status" value="1"/>
</dbReference>
<evidence type="ECO:0000259" key="11">
    <source>
        <dbReference type="Pfam" id="PF00133"/>
    </source>
</evidence>
<keyword evidence="6" id="KW-0648">Protein biosynthesis</keyword>
<dbReference type="InterPro" id="IPR009080">
    <property type="entry name" value="tRNAsynth_Ia_anticodon-bd"/>
</dbReference>
<dbReference type="EC" id="6.1.1.9" evidence="1"/>
<accession>A0A382D8G8</accession>
<dbReference type="Gene3D" id="3.90.740.10">
    <property type="entry name" value="Valyl/Leucyl/Isoleucyl-tRNA synthetase, editing domain"/>
    <property type="match status" value="1"/>
</dbReference>
<dbReference type="GO" id="GO:0005524">
    <property type="term" value="F:ATP binding"/>
    <property type="evidence" value="ECO:0007669"/>
    <property type="project" value="UniProtKB-KW"/>
</dbReference>
<dbReference type="GO" id="GO:0002161">
    <property type="term" value="F:aminoacyl-tRNA deacylase activity"/>
    <property type="evidence" value="ECO:0007669"/>
    <property type="project" value="InterPro"/>
</dbReference>
<dbReference type="Pfam" id="PF08264">
    <property type="entry name" value="Anticodon_1"/>
    <property type="match status" value="1"/>
</dbReference>
<feature type="domain" description="Methionyl/Valyl/Leucyl/Isoleucyl-tRNA synthetase anticodon-binding" evidence="12">
    <location>
        <begin position="399"/>
        <end position="542"/>
    </location>
</feature>
<evidence type="ECO:0000256" key="9">
    <source>
        <dbReference type="ARBA" id="ARBA00047552"/>
    </source>
</evidence>
<evidence type="ECO:0000256" key="3">
    <source>
        <dbReference type="ARBA" id="ARBA00022598"/>
    </source>
</evidence>
<proteinExistence type="predicted"/>
<dbReference type="InterPro" id="IPR002300">
    <property type="entry name" value="aa-tRNA-synth_Ia"/>
</dbReference>
<dbReference type="GO" id="GO:0004832">
    <property type="term" value="F:valine-tRNA ligase activity"/>
    <property type="evidence" value="ECO:0007669"/>
    <property type="project" value="UniProtKB-EC"/>
</dbReference>
<dbReference type="PRINTS" id="PR00986">
    <property type="entry name" value="TRNASYNTHVAL"/>
</dbReference>
<dbReference type="InterPro" id="IPR033705">
    <property type="entry name" value="Anticodon_Ia_Val"/>
</dbReference>
<evidence type="ECO:0000256" key="2">
    <source>
        <dbReference type="ARBA" id="ARBA00022490"/>
    </source>
</evidence>
<dbReference type="NCBIfam" id="TIGR00422">
    <property type="entry name" value="valS"/>
    <property type="match status" value="1"/>
</dbReference>
<reference evidence="14" key="1">
    <citation type="submission" date="2018-05" db="EMBL/GenBank/DDBJ databases">
        <authorList>
            <person name="Lanie J.A."/>
            <person name="Ng W.-L."/>
            <person name="Kazmierczak K.M."/>
            <person name="Andrzejewski T.M."/>
            <person name="Davidsen T.M."/>
            <person name="Wayne K.J."/>
            <person name="Tettelin H."/>
            <person name="Glass J.I."/>
            <person name="Rusch D."/>
            <person name="Podicherti R."/>
            <person name="Tsui H.-C.T."/>
            <person name="Winkler M.E."/>
        </authorList>
    </citation>
    <scope>NUCLEOTIDE SEQUENCE</scope>
</reference>
<protein>
    <recommendedName>
        <fullName evidence="1">valine--tRNA ligase</fullName>
        <ecNumber evidence="1">6.1.1.9</ecNumber>
    </recommendedName>
    <alternativeName>
        <fullName evidence="8">Valyl-tRNA synthetase</fullName>
    </alternativeName>
</protein>
<dbReference type="PANTHER" id="PTHR11946:SF93">
    <property type="entry name" value="VALINE--TRNA LIGASE, CHLOROPLASTIC_MITOCHONDRIAL 2"/>
    <property type="match status" value="1"/>
</dbReference>
<dbReference type="SUPFAM" id="SSF52374">
    <property type="entry name" value="Nucleotidylyl transferase"/>
    <property type="match status" value="1"/>
</dbReference>
<dbReference type="PANTHER" id="PTHR11946">
    <property type="entry name" value="VALYL-TRNA SYNTHETASES"/>
    <property type="match status" value="1"/>
</dbReference>
<feature type="non-terminal residue" evidence="14">
    <location>
        <position position="1"/>
    </location>
</feature>
<sequence length="610" mass="71374">ITIATTRPETMLGDTAIAVNPNDKRYDHLVGKLATIPIAERKVKIIHDVYADPDQGTGAVKITPAHDFNDYEVGKRNKLEIINVLTEDGKINKNAPSNYIGLDIFSARKKILEELSNKELLVKEENVRNKVPYGDRSNSVIEPFLTEQWFVDAKKLSVKAKKIVKAKKTNFFPSNWSKTYFQWMNNIEPWCISRQLWWGHQIPAWYGPDKKIFVALNEKEAILKAKKFYKKNVKLSRDPDVLDTWFSSGLWPFATLGWPKKKEYLNKFYPTSVLVTGFDIIFFWVARMIMFGMEFLNKEPFKDIYVHALVRDEKGQKMSKSKGNVIDPLELIEKYSADALRFTLLSMASPGRDVKLSEERVKGYRNFLNKLWNANNFLKMNKCDFDKKSKIPKISININKWIYRELIDTKNLVEKNIKDYRFDEASRNAYKFVWNSYCDWYLELSKTIFYSKDKKAIKEVRAVSSYVFKQILILLHPFIPFITEEIWLKNKLDNSKKNFLMFANWPSDKLNKDKNLREVEKIISIITEIRSFKNELNVSPGSFIDISIEKINKKNKKFFVNNNLVLKRLGRINNFLDKDKNIPSATLIIEGDIFKLYFDQSVDLNLIKDN</sequence>
<dbReference type="InterPro" id="IPR014729">
    <property type="entry name" value="Rossmann-like_a/b/a_fold"/>
</dbReference>
<feature type="domain" description="Aminoacyl-tRNA synthetase class Ia" evidence="11">
    <location>
        <begin position="114"/>
        <end position="357"/>
    </location>
</feature>
<dbReference type="Pfam" id="PF00133">
    <property type="entry name" value="tRNA-synt_1"/>
    <property type="match status" value="1"/>
</dbReference>
<evidence type="ECO:0000256" key="5">
    <source>
        <dbReference type="ARBA" id="ARBA00022840"/>
    </source>
</evidence>
<keyword evidence="3" id="KW-0436">Ligase</keyword>
<evidence type="ECO:0000259" key="13">
    <source>
        <dbReference type="Pfam" id="PF13603"/>
    </source>
</evidence>
<keyword evidence="10" id="KW-0472">Membrane</keyword>
<evidence type="ECO:0000256" key="6">
    <source>
        <dbReference type="ARBA" id="ARBA00022917"/>
    </source>
</evidence>
<dbReference type="EMBL" id="UINC01038177">
    <property type="protein sequence ID" value="SVB34796.1"/>
    <property type="molecule type" value="Genomic_DNA"/>
</dbReference>
<keyword evidence="7" id="KW-0030">Aminoacyl-tRNA synthetase</keyword>
<feature type="non-terminal residue" evidence="14">
    <location>
        <position position="610"/>
    </location>
</feature>
<dbReference type="InterPro" id="IPR025709">
    <property type="entry name" value="Leu_tRNA-synth_edit"/>
</dbReference>
<dbReference type="InterPro" id="IPR009008">
    <property type="entry name" value="Val/Leu/Ile-tRNA-synth_edit"/>
</dbReference>
<dbReference type="SUPFAM" id="SSF47323">
    <property type="entry name" value="Anticodon-binding domain of a subclass of class I aminoacyl-tRNA synthetases"/>
    <property type="match status" value="1"/>
</dbReference>
<dbReference type="FunFam" id="3.40.50.620:FF:000078">
    <property type="entry name" value="Valine--tRNA ligase, mitochondrial"/>
    <property type="match status" value="1"/>
</dbReference>
<keyword evidence="10" id="KW-1133">Transmembrane helix</keyword>
<dbReference type="AlphaFoldDB" id="A0A382D8G8"/>
<dbReference type="GO" id="GO:0006438">
    <property type="term" value="P:valyl-tRNA aminoacylation"/>
    <property type="evidence" value="ECO:0007669"/>
    <property type="project" value="InterPro"/>
</dbReference>
<evidence type="ECO:0000313" key="14">
    <source>
        <dbReference type="EMBL" id="SVB34796.1"/>
    </source>
</evidence>
<evidence type="ECO:0000256" key="1">
    <source>
        <dbReference type="ARBA" id="ARBA00013169"/>
    </source>
</evidence>